<dbReference type="FunFam" id="3.40.50.1820:FF:000145">
    <property type="entry name" value="Pigment biosynthesis protein"/>
    <property type="match status" value="1"/>
</dbReference>
<dbReference type="InterPro" id="IPR050261">
    <property type="entry name" value="FrsA_esterase"/>
</dbReference>
<accession>A0A1L9NJE9</accession>
<evidence type="ECO:0000256" key="1">
    <source>
        <dbReference type="ARBA" id="ARBA00022801"/>
    </source>
</evidence>
<dbReference type="Proteomes" id="UP000184304">
    <property type="component" value="Unassembled WGS sequence"/>
</dbReference>
<dbReference type="Pfam" id="PF06500">
    <property type="entry name" value="FrsA-like"/>
    <property type="match status" value="1"/>
</dbReference>
<keyword evidence="3" id="KW-1185">Reference proteome</keyword>
<name>A0A1L9NJE9_ASPTC</name>
<dbReference type="STRING" id="767770.A0A1L9NJE9"/>
<dbReference type="OrthoDB" id="5409895at2759"/>
<keyword evidence="1" id="KW-0378">Hydrolase</keyword>
<dbReference type="AlphaFoldDB" id="A0A1L9NJE9"/>
<dbReference type="PANTHER" id="PTHR22946">
    <property type="entry name" value="DIENELACTONE HYDROLASE DOMAIN-CONTAINING PROTEIN-RELATED"/>
    <property type="match status" value="1"/>
</dbReference>
<evidence type="ECO:0000313" key="3">
    <source>
        <dbReference type="Proteomes" id="UP000184304"/>
    </source>
</evidence>
<protein>
    <submittedName>
        <fullName evidence="2">Uncharacterized protein</fullName>
    </submittedName>
</protein>
<dbReference type="Gene3D" id="3.40.50.1820">
    <property type="entry name" value="alpha/beta hydrolase"/>
    <property type="match status" value="1"/>
</dbReference>
<dbReference type="InterPro" id="IPR010520">
    <property type="entry name" value="FrsA-like"/>
</dbReference>
<dbReference type="VEuPathDB" id="FungiDB:ASPTUDRAFT_49054"/>
<proteinExistence type="predicted"/>
<evidence type="ECO:0000313" key="2">
    <source>
        <dbReference type="EMBL" id="OJI89428.1"/>
    </source>
</evidence>
<reference evidence="3" key="1">
    <citation type="journal article" date="2017" name="Genome Biol.">
        <title>Comparative genomics reveals high biological diversity and specific adaptations in the industrially and medically important fungal genus Aspergillus.</title>
        <authorList>
            <person name="de Vries R.P."/>
            <person name="Riley R."/>
            <person name="Wiebenga A."/>
            <person name="Aguilar-Osorio G."/>
            <person name="Amillis S."/>
            <person name="Uchima C.A."/>
            <person name="Anderluh G."/>
            <person name="Asadollahi M."/>
            <person name="Askin M."/>
            <person name="Barry K."/>
            <person name="Battaglia E."/>
            <person name="Bayram O."/>
            <person name="Benocci T."/>
            <person name="Braus-Stromeyer S.A."/>
            <person name="Caldana C."/>
            <person name="Canovas D."/>
            <person name="Cerqueira G.C."/>
            <person name="Chen F."/>
            <person name="Chen W."/>
            <person name="Choi C."/>
            <person name="Clum A."/>
            <person name="Dos Santos R.A."/>
            <person name="Damasio A.R."/>
            <person name="Diallinas G."/>
            <person name="Emri T."/>
            <person name="Fekete E."/>
            <person name="Flipphi M."/>
            <person name="Freyberg S."/>
            <person name="Gallo A."/>
            <person name="Gournas C."/>
            <person name="Habgood R."/>
            <person name="Hainaut M."/>
            <person name="Harispe M.L."/>
            <person name="Henrissat B."/>
            <person name="Hilden K.S."/>
            <person name="Hope R."/>
            <person name="Hossain A."/>
            <person name="Karabika E."/>
            <person name="Karaffa L."/>
            <person name="Karanyi Z."/>
            <person name="Krasevec N."/>
            <person name="Kuo A."/>
            <person name="Kusch H."/>
            <person name="LaButti K."/>
            <person name="Lagendijk E.L."/>
            <person name="Lapidus A."/>
            <person name="Levasseur A."/>
            <person name="Lindquist E."/>
            <person name="Lipzen A."/>
            <person name="Logrieco A.F."/>
            <person name="MacCabe A."/>
            <person name="Maekelae M.R."/>
            <person name="Malavazi I."/>
            <person name="Melin P."/>
            <person name="Meyer V."/>
            <person name="Mielnichuk N."/>
            <person name="Miskei M."/>
            <person name="Molnar A.P."/>
            <person name="Mule G."/>
            <person name="Ngan C.Y."/>
            <person name="Orejas M."/>
            <person name="Orosz E."/>
            <person name="Ouedraogo J.P."/>
            <person name="Overkamp K.M."/>
            <person name="Park H.-S."/>
            <person name="Perrone G."/>
            <person name="Piumi F."/>
            <person name="Punt P.J."/>
            <person name="Ram A.F."/>
            <person name="Ramon A."/>
            <person name="Rauscher S."/>
            <person name="Record E."/>
            <person name="Riano-Pachon D.M."/>
            <person name="Robert V."/>
            <person name="Roehrig J."/>
            <person name="Ruller R."/>
            <person name="Salamov A."/>
            <person name="Salih N.S."/>
            <person name="Samson R.A."/>
            <person name="Sandor E."/>
            <person name="Sanguinetti M."/>
            <person name="Schuetze T."/>
            <person name="Sepcic K."/>
            <person name="Shelest E."/>
            <person name="Sherlock G."/>
            <person name="Sophianopoulou V."/>
            <person name="Squina F.M."/>
            <person name="Sun H."/>
            <person name="Susca A."/>
            <person name="Todd R.B."/>
            <person name="Tsang A."/>
            <person name="Unkles S.E."/>
            <person name="van de Wiele N."/>
            <person name="van Rossen-Uffink D."/>
            <person name="Oliveira J.V."/>
            <person name="Vesth T.C."/>
            <person name="Visser J."/>
            <person name="Yu J.-H."/>
            <person name="Zhou M."/>
            <person name="Andersen M.R."/>
            <person name="Archer D.B."/>
            <person name="Baker S.E."/>
            <person name="Benoit I."/>
            <person name="Brakhage A.A."/>
            <person name="Braus G.H."/>
            <person name="Fischer R."/>
            <person name="Frisvad J.C."/>
            <person name="Goldman G.H."/>
            <person name="Houbraken J."/>
            <person name="Oakley B."/>
            <person name="Pocsi I."/>
            <person name="Scazzocchio C."/>
            <person name="Seiboth B."/>
            <person name="vanKuyk P.A."/>
            <person name="Wortman J."/>
            <person name="Dyer P.S."/>
            <person name="Grigoriev I.V."/>
        </authorList>
    </citation>
    <scope>NUCLEOTIDE SEQUENCE [LARGE SCALE GENOMIC DNA]</scope>
    <source>
        <strain evidence="3">CBS 134.48</strain>
    </source>
</reference>
<dbReference type="OMA" id="NDHEYPF"/>
<dbReference type="PANTHER" id="PTHR22946:SF12">
    <property type="entry name" value="CONIDIAL PIGMENT BIOSYNTHESIS PROTEIN AYG1 (AFU_ORTHOLOGUE AFUA_2G17550)"/>
    <property type="match status" value="1"/>
</dbReference>
<dbReference type="InterPro" id="IPR029058">
    <property type="entry name" value="AB_hydrolase_fold"/>
</dbReference>
<organism evidence="2 3">
    <name type="scientific">Aspergillus tubingensis (strain CBS 134.48)</name>
    <dbReference type="NCBI Taxonomy" id="767770"/>
    <lineage>
        <taxon>Eukaryota</taxon>
        <taxon>Fungi</taxon>
        <taxon>Dikarya</taxon>
        <taxon>Ascomycota</taxon>
        <taxon>Pezizomycotina</taxon>
        <taxon>Eurotiomycetes</taxon>
        <taxon>Eurotiomycetidae</taxon>
        <taxon>Eurotiales</taxon>
        <taxon>Aspergillaceae</taxon>
        <taxon>Aspergillus</taxon>
        <taxon>Aspergillus subgen. Circumdati</taxon>
    </lineage>
</organism>
<dbReference type="GO" id="GO:0016787">
    <property type="term" value="F:hydrolase activity"/>
    <property type="evidence" value="ECO:0007669"/>
    <property type="project" value="UniProtKB-KW"/>
</dbReference>
<dbReference type="EMBL" id="KV878177">
    <property type="protein sequence ID" value="OJI89428.1"/>
    <property type="molecule type" value="Genomic_DNA"/>
</dbReference>
<sequence length="455" mass="51734">MCTPVGKFRREDLTLNELRLKGFFNAVSLLICTSSHRLLKTGRHEQANTMAPWILGEKFNTVYPHKGSIKALWETKWKFACEKSVYPFHDGAIEDFRPIFQKLIDENINDAYTDAYTQAFFPVAEALENKASAALNNNNVEMASDLLRRAAVVYRISRFPYVDPTREDIKKEAFNRQKKVYLKAASFWKPTIQEVIIPHKHKSATDGAYVPLFVRVPEHATAENPVPVVVLMTGLDGYRPDNSQRTHEIINRGWATVICEIPGTADSPADPSDPESADRQWTTVLDYMATRPEFDMSRVAAWGLSAGGFYAIRAAHTHRDRFVGTLAHGPGCHYFLDPEWLSRVDDHEYPFLLTPAWAKKYGYSNPEDFKKNGQKKFSLLETGILDQPSCRLLLLNGVDDGVTPIEDCLMLFNHGSPKEGRFFHGLPHMGYPHSLVPSYKWFEDVLRSPQEPLKN</sequence>
<gene>
    <name evidence="2" type="ORF">ASPTUDRAFT_49054</name>
</gene>
<dbReference type="SUPFAM" id="SSF53474">
    <property type="entry name" value="alpha/beta-Hydrolases"/>
    <property type="match status" value="1"/>
</dbReference>